<dbReference type="KEGG" id="ffu:CLAFUR5_08246"/>
<dbReference type="EMBL" id="CP090165">
    <property type="protein sequence ID" value="UJO14980.1"/>
    <property type="molecule type" value="Genomic_DNA"/>
</dbReference>
<evidence type="ECO:0000256" key="1">
    <source>
        <dbReference type="ARBA" id="ARBA00010617"/>
    </source>
</evidence>
<evidence type="ECO:0000256" key="2">
    <source>
        <dbReference type="PIRSR" id="PIRSR602401-1"/>
    </source>
</evidence>
<protein>
    <submittedName>
        <fullName evidence="3">Cytochrome P450 monooxygenase FUM15</fullName>
    </submittedName>
</protein>
<dbReference type="GO" id="GO:0005506">
    <property type="term" value="F:iron ion binding"/>
    <property type="evidence" value="ECO:0007669"/>
    <property type="project" value="InterPro"/>
</dbReference>
<dbReference type="GO" id="GO:0020037">
    <property type="term" value="F:heme binding"/>
    <property type="evidence" value="ECO:0007669"/>
    <property type="project" value="InterPro"/>
</dbReference>
<keyword evidence="2" id="KW-0349">Heme</keyword>
<accession>A0A9Q8LCQ9</accession>
<dbReference type="AlphaFoldDB" id="A0A9Q8LCQ9"/>
<dbReference type="Gene3D" id="1.10.630.10">
    <property type="entry name" value="Cytochrome P450"/>
    <property type="match status" value="1"/>
</dbReference>
<name>A0A9Q8LCQ9_PASFU</name>
<dbReference type="PANTHER" id="PTHR24305:SF166">
    <property type="entry name" value="CYTOCHROME P450 12A4, MITOCHONDRIAL-RELATED"/>
    <property type="match status" value="1"/>
</dbReference>
<dbReference type="GO" id="GO:0004497">
    <property type="term" value="F:monooxygenase activity"/>
    <property type="evidence" value="ECO:0007669"/>
    <property type="project" value="UniProtKB-KW"/>
</dbReference>
<keyword evidence="3" id="KW-0560">Oxidoreductase</keyword>
<dbReference type="InterPro" id="IPR002401">
    <property type="entry name" value="Cyt_P450_E_grp-I"/>
</dbReference>
<dbReference type="RefSeq" id="XP_047759346.1">
    <property type="nucleotide sequence ID" value="XM_047907394.1"/>
</dbReference>
<reference evidence="3" key="2">
    <citation type="journal article" date="2022" name="Microb. Genom.">
        <title>A chromosome-scale genome assembly of the tomato pathogen Cladosporium fulvum reveals a compartmentalized genome architecture and the presence of a dispensable chromosome.</title>
        <authorList>
            <person name="Zaccaron A.Z."/>
            <person name="Chen L.H."/>
            <person name="Samaras A."/>
            <person name="Stergiopoulos I."/>
        </authorList>
    </citation>
    <scope>NUCLEOTIDE SEQUENCE</scope>
    <source>
        <strain evidence="3">Race5_Kim</strain>
    </source>
</reference>
<comment type="cofactor">
    <cofactor evidence="2">
        <name>heme</name>
        <dbReference type="ChEBI" id="CHEBI:30413"/>
    </cofactor>
</comment>
<dbReference type="InterPro" id="IPR036396">
    <property type="entry name" value="Cyt_P450_sf"/>
</dbReference>
<dbReference type="SUPFAM" id="SSF48264">
    <property type="entry name" value="Cytochrome P450"/>
    <property type="match status" value="1"/>
</dbReference>
<evidence type="ECO:0000313" key="4">
    <source>
        <dbReference type="Proteomes" id="UP000756132"/>
    </source>
</evidence>
<dbReference type="GeneID" id="71988124"/>
<feature type="binding site" description="axial binding residue" evidence="2">
    <location>
        <position position="391"/>
    </location>
    <ligand>
        <name>heme</name>
        <dbReference type="ChEBI" id="CHEBI:30413"/>
    </ligand>
    <ligandPart>
        <name>Fe</name>
        <dbReference type="ChEBI" id="CHEBI:18248"/>
    </ligandPart>
</feature>
<dbReference type="PANTHER" id="PTHR24305">
    <property type="entry name" value="CYTOCHROME P450"/>
    <property type="match status" value="1"/>
</dbReference>
<keyword evidence="2" id="KW-0479">Metal-binding</keyword>
<dbReference type="OrthoDB" id="1470350at2759"/>
<dbReference type="PRINTS" id="PR00463">
    <property type="entry name" value="EP450I"/>
</dbReference>
<sequence>MILRYFLPFGIERLSVADDEAIKDITVRRPYDFCKARRTTEWMKGILGENGLLLVEGAAHAKLRKALAPAFSTSAIKALEMRFWEKGLLLGNVIERERRVVEGHVPSVEILDCLNWATLDIIGLAGFGLEVKSLEAPSAPLRKAYSALFAFDFVSFVVQALRMFWGVMKYFPCEINRAMDRSEKFITQVADDVVQSKLDKDGLCTGGKDIISLIVKHNEAKASSPEDVLSFIDIRDQVKAFLGAGHDTTATAVAWTIDLLSKNQCVQDRLRAEIQAASPELSTPGVAPDPEALAATQKLDTLTYLDNVCQESLRFIPPIPTVIRAAAVDTRIGEHAIPAGTNIYITSNAVNRLTHYWGNDADGFNTDRWDQLPAAWVPNAYQTFLEGPRGCIGRKFAETEMKVFLCCLLARFRFIRDCTWPDQEQRKVWRIVMRPKDGIRVLVAAV</sequence>
<proteinExistence type="inferred from homology"/>
<keyword evidence="3" id="KW-0503">Monooxygenase</keyword>
<dbReference type="Pfam" id="PF00067">
    <property type="entry name" value="p450"/>
    <property type="match status" value="1"/>
</dbReference>
<organism evidence="3 4">
    <name type="scientific">Passalora fulva</name>
    <name type="common">Tomato leaf mold</name>
    <name type="synonym">Cladosporium fulvum</name>
    <dbReference type="NCBI Taxonomy" id="5499"/>
    <lineage>
        <taxon>Eukaryota</taxon>
        <taxon>Fungi</taxon>
        <taxon>Dikarya</taxon>
        <taxon>Ascomycota</taxon>
        <taxon>Pezizomycotina</taxon>
        <taxon>Dothideomycetes</taxon>
        <taxon>Dothideomycetidae</taxon>
        <taxon>Mycosphaerellales</taxon>
        <taxon>Mycosphaerellaceae</taxon>
        <taxon>Fulvia</taxon>
    </lineage>
</organism>
<dbReference type="GO" id="GO:0016705">
    <property type="term" value="F:oxidoreductase activity, acting on paired donors, with incorporation or reduction of molecular oxygen"/>
    <property type="evidence" value="ECO:0007669"/>
    <property type="project" value="InterPro"/>
</dbReference>
<dbReference type="Proteomes" id="UP000756132">
    <property type="component" value="Chromosome 3"/>
</dbReference>
<dbReference type="InterPro" id="IPR050121">
    <property type="entry name" value="Cytochrome_P450_monoxygenase"/>
</dbReference>
<gene>
    <name evidence="3" type="ORF">CLAFUR5_08246</name>
</gene>
<keyword evidence="2" id="KW-0408">Iron</keyword>
<dbReference type="InterPro" id="IPR001128">
    <property type="entry name" value="Cyt_P450"/>
</dbReference>
<evidence type="ECO:0000313" key="3">
    <source>
        <dbReference type="EMBL" id="UJO14980.1"/>
    </source>
</evidence>
<comment type="similarity">
    <text evidence="1">Belongs to the cytochrome P450 family.</text>
</comment>
<keyword evidence="4" id="KW-1185">Reference proteome</keyword>
<dbReference type="PRINTS" id="PR00385">
    <property type="entry name" value="P450"/>
</dbReference>
<reference evidence="3" key="1">
    <citation type="submission" date="2021-12" db="EMBL/GenBank/DDBJ databases">
        <authorList>
            <person name="Zaccaron A."/>
            <person name="Stergiopoulos I."/>
        </authorList>
    </citation>
    <scope>NUCLEOTIDE SEQUENCE</scope>
    <source>
        <strain evidence="3">Race5_Kim</strain>
    </source>
</reference>